<keyword evidence="11" id="KW-1185">Reference proteome</keyword>
<dbReference type="CDD" id="cd19757">
    <property type="entry name" value="Bbox1"/>
    <property type="match status" value="1"/>
</dbReference>
<feature type="domain" description="RING-type" evidence="7">
    <location>
        <begin position="8"/>
        <end position="51"/>
    </location>
</feature>
<dbReference type="SUPFAM" id="SSF57850">
    <property type="entry name" value="RING/U-box"/>
    <property type="match status" value="1"/>
</dbReference>
<dbReference type="InterPro" id="IPR000315">
    <property type="entry name" value="Znf_B-box"/>
</dbReference>
<feature type="region of interest" description="Disordered" evidence="6">
    <location>
        <begin position="344"/>
        <end position="386"/>
    </location>
</feature>
<evidence type="ECO:0000259" key="9">
    <source>
        <dbReference type="PROSITE" id="PS50209"/>
    </source>
</evidence>
<evidence type="ECO:0000256" key="2">
    <source>
        <dbReference type="ARBA" id="ARBA00022771"/>
    </source>
</evidence>
<dbReference type="SMART" id="SM00184">
    <property type="entry name" value="RING"/>
    <property type="match status" value="1"/>
</dbReference>
<dbReference type="SMART" id="SM00336">
    <property type="entry name" value="BBOX"/>
    <property type="match status" value="2"/>
</dbReference>
<dbReference type="InterPro" id="IPR017907">
    <property type="entry name" value="Znf_RING_CS"/>
</dbReference>
<accession>A0ABD3XVH6</accession>
<evidence type="ECO:0000256" key="4">
    <source>
        <dbReference type="PROSITE-ProRule" id="PRU00024"/>
    </source>
</evidence>
<evidence type="ECO:0000256" key="5">
    <source>
        <dbReference type="SAM" id="Coils"/>
    </source>
</evidence>
<feature type="coiled-coil region" evidence="5">
    <location>
        <begin position="245"/>
        <end position="283"/>
    </location>
</feature>
<evidence type="ECO:0000256" key="1">
    <source>
        <dbReference type="ARBA" id="ARBA00022723"/>
    </source>
</evidence>
<dbReference type="PANTHER" id="PTHR25462:SF296">
    <property type="entry name" value="MEIOTIC P26, ISOFORM F"/>
    <property type="match status" value="1"/>
</dbReference>
<proteinExistence type="predicted"/>
<dbReference type="Pfam" id="PF00643">
    <property type="entry name" value="zf-B_box"/>
    <property type="match status" value="1"/>
</dbReference>
<gene>
    <name evidence="10" type="ORF">ACJMK2_002487</name>
</gene>
<dbReference type="Gene3D" id="3.30.40.10">
    <property type="entry name" value="Zinc/RING finger domain, C3HC4 (zinc finger)"/>
    <property type="match status" value="1"/>
</dbReference>
<evidence type="ECO:0000259" key="8">
    <source>
        <dbReference type="PROSITE" id="PS50119"/>
    </source>
</evidence>
<keyword evidence="1" id="KW-0479">Metal-binding</keyword>
<name>A0ABD3XVH6_SINWO</name>
<feature type="domain" description="CARD" evidence="9">
    <location>
        <begin position="218"/>
        <end position="310"/>
    </location>
</feature>
<evidence type="ECO:0000313" key="10">
    <source>
        <dbReference type="EMBL" id="KAL3890195.1"/>
    </source>
</evidence>
<keyword evidence="3" id="KW-0862">Zinc</keyword>
<feature type="non-terminal residue" evidence="10">
    <location>
        <position position="386"/>
    </location>
</feature>
<dbReference type="InterPro" id="IPR001315">
    <property type="entry name" value="CARD"/>
</dbReference>
<dbReference type="InterPro" id="IPR018957">
    <property type="entry name" value="Znf_C3HC4_RING-type"/>
</dbReference>
<dbReference type="PROSITE" id="PS00518">
    <property type="entry name" value="ZF_RING_1"/>
    <property type="match status" value="1"/>
</dbReference>
<dbReference type="PROSITE" id="PS50209">
    <property type="entry name" value="CARD"/>
    <property type="match status" value="1"/>
</dbReference>
<evidence type="ECO:0000256" key="3">
    <source>
        <dbReference type="ARBA" id="ARBA00022833"/>
    </source>
</evidence>
<dbReference type="Proteomes" id="UP001634394">
    <property type="component" value="Unassembled WGS sequence"/>
</dbReference>
<feature type="domain" description="B box-type" evidence="8">
    <location>
        <begin position="76"/>
        <end position="123"/>
    </location>
</feature>
<dbReference type="InterPro" id="IPR013083">
    <property type="entry name" value="Znf_RING/FYVE/PHD"/>
</dbReference>
<comment type="caution">
    <text evidence="10">The sequence shown here is derived from an EMBL/GenBank/DDBJ whole genome shotgun (WGS) entry which is preliminary data.</text>
</comment>
<evidence type="ECO:0000259" key="7">
    <source>
        <dbReference type="PROSITE" id="PS50089"/>
    </source>
</evidence>
<keyword evidence="2 4" id="KW-0863">Zinc-finger</keyword>
<dbReference type="Gene3D" id="3.30.160.60">
    <property type="entry name" value="Classic Zinc Finger"/>
    <property type="match status" value="1"/>
</dbReference>
<dbReference type="AlphaFoldDB" id="A0ABD3XVH6"/>
<sequence>MAARRHECSICMDIFKNPKLIPCHHSFCYKCLEDYVKVNLSNGRFNCPMCRKSVELPLGGVASFQENFYIDSCDSSETIPCDVCGPKSVACSRCLDCEENLCQACCYVHEKLKMSRNHKVSDLGTLEPEMKGKIRQRIFCDQHPEDEIRLVCKDCKVLICVMCKAVKHDHHTSETVPDAAAEVKKNIQIKMNQCSDKMRRITDSEREADALDMKINESEMKEIKALEDQRLQLITVIDKEVAIMRDKIQAVYKDLREQNAALKRDMKEELKKCSTANEKARQINDHGTDIDIIKKGSDLEQLLYTAMVETVQRPMTRMDKYMFYPAEIKVIELISLIGKMRDSTEITQEEKREQEERERKEREERLKKEKAEREKKEKASKFIDIF</sequence>
<dbReference type="InterPro" id="IPR001841">
    <property type="entry name" value="Znf_RING"/>
</dbReference>
<reference evidence="10 11" key="1">
    <citation type="submission" date="2024-11" db="EMBL/GenBank/DDBJ databases">
        <title>Chromosome-level genome assembly of the freshwater bivalve Anodonta woodiana.</title>
        <authorList>
            <person name="Chen X."/>
        </authorList>
    </citation>
    <scope>NUCLEOTIDE SEQUENCE [LARGE SCALE GENOMIC DNA]</scope>
    <source>
        <strain evidence="10">MN2024</strain>
        <tissue evidence="10">Gills</tissue>
    </source>
</reference>
<dbReference type="PANTHER" id="PTHR25462">
    <property type="entry name" value="BONUS, ISOFORM C-RELATED"/>
    <property type="match status" value="1"/>
</dbReference>
<keyword evidence="5" id="KW-0175">Coiled coil</keyword>
<dbReference type="PROSITE" id="PS50119">
    <property type="entry name" value="ZF_BBOX"/>
    <property type="match status" value="2"/>
</dbReference>
<feature type="domain" description="B box-type" evidence="8">
    <location>
        <begin position="135"/>
        <end position="176"/>
    </location>
</feature>
<evidence type="ECO:0000313" key="11">
    <source>
        <dbReference type="Proteomes" id="UP001634394"/>
    </source>
</evidence>
<dbReference type="PROSITE" id="PS50089">
    <property type="entry name" value="ZF_RING_2"/>
    <property type="match status" value="1"/>
</dbReference>
<dbReference type="SUPFAM" id="SSF57845">
    <property type="entry name" value="B-box zinc-binding domain"/>
    <property type="match status" value="1"/>
</dbReference>
<dbReference type="EMBL" id="JBJQND010000001">
    <property type="protein sequence ID" value="KAL3890195.1"/>
    <property type="molecule type" value="Genomic_DNA"/>
</dbReference>
<dbReference type="InterPro" id="IPR047153">
    <property type="entry name" value="TRIM45/56/19-like"/>
</dbReference>
<evidence type="ECO:0000256" key="6">
    <source>
        <dbReference type="SAM" id="MobiDB-lite"/>
    </source>
</evidence>
<dbReference type="Pfam" id="PF00097">
    <property type="entry name" value="zf-C3HC4"/>
    <property type="match status" value="1"/>
</dbReference>
<organism evidence="10 11">
    <name type="scientific">Sinanodonta woodiana</name>
    <name type="common">Chinese pond mussel</name>
    <name type="synonym">Anodonta woodiana</name>
    <dbReference type="NCBI Taxonomy" id="1069815"/>
    <lineage>
        <taxon>Eukaryota</taxon>
        <taxon>Metazoa</taxon>
        <taxon>Spiralia</taxon>
        <taxon>Lophotrochozoa</taxon>
        <taxon>Mollusca</taxon>
        <taxon>Bivalvia</taxon>
        <taxon>Autobranchia</taxon>
        <taxon>Heteroconchia</taxon>
        <taxon>Palaeoheterodonta</taxon>
        <taxon>Unionida</taxon>
        <taxon>Unionoidea</taxon>
        <taxon>Unionidae</taxon>
        <taxon>Unioninae</taxon>
        <taxon>Sinanodonta</taxon>
    </lineage>
</organism>
<dbReference type="GO" id="GO:0008270">
    <property type="term" value="F:zinc ion binding"/>
    <property type="evidence" value="ECO:0007669"/>
    <property type="project" value="UniProtKB-KW"/>
</dbReference>
<protein>
    <submittedName>
        <fullName evidence="10">Uncharacterized protein</fullName>
    </submittedName>
</protein>